<protein>
    <submittedName>
        <fullName evidence="2">Uncharacterized protein</fullName>
    </submittedName>
</protein>
<gene>
    <name evidence="2" type="ORF">BN14_12408</name>
</gene>
<dbReference type="Proteomes" id="UP000012065">
    <property type="component" value="Unassembled WGS sequence"/>
</dbReference>
<dbReference type="EMBL" id="CAOJ01019620">
    <property type="protein sequence ID" value="CCO38240.1"/>
    <property type="molecule type" value="Genomic_DNA"/>
</dbReference>
<comment type="caution">
    <text evidence="2">The sequence shown here is derived from an EMBL/GenBank/DDBJ whole genome shotgun (WGS) entry which is preliminary data.</text>
</comment>
<feature type="region of interest" description="Disordered" evidence="1">
    <location>
        <begin position="51"/>
        <end position="83"/>
    </location>
</feature>
<evidence type="ECO:0000313" key="3">
    <source>
        <dbReference type="Proteomes" id="UP000012065"/>
    </source>
</evidence>
<reference evidence="2 3" key="1">
    <citation type="journal article" date="2013" name="J. Biotechnol.">
        <title>Establishment and interpretation of the genome sequence of the phytopathogenic fungus Rhizoctonia solani AG1-IB isolate 7/3/14.</title>
        <authorList>
            <person name="Wibberg D.W."/>
            <person name="Jelonek L.J."/>
            <person name="Rupp O.R."/>
            <person name="Hennig M.H."/>
            <person name="Eikmeyer F.E."/>
            <person name="Goesmann A.G."/>
            <person name="Hartmann A.H."/>
            <person name="Borriss R.B."/>
            <person name="Grosch R.G."/>
            <person name="Puehler A.P."/>
            <person name="Schlueter A.S."/>
        </authorList>
    </citation>
    <scope>NUCLEOTIDE SEQUENCE [LARGE SCALE GENOMIC DNA]</scope>
    <source>
        <strain evidence="3">AG1-IB / isolate 7/3/14</strain>
    </source>
</reference>
<sequence length="83" mass="8554">MFALGLGTGNGRTVLVEVVVAASETWEWDGGSAGSGRIAGFVAMEDTDVDDPVRESELGGDSVAVEEEPGTAGNARTDMLNRP</sequence>
<name>M5CFS5_THACB</name>
<evidence type="ECO:0000256" key="1">
    <source>
        <dbReference type="SAM" id="MobiDB-lite"/>
    </source>
</evidence>
<evidence type="ECO:0000313" key="2">
    <source>
        <dbReference type="EMBL" id="CCO38240.1"/>
    </source>
</evidence>
<proteinExistence type="predicted"/>
<organism evidence="2 3">
    <name type="scientific">Thanatephorus cucumeris (strain AG1-IB / isolate 7/3/14)</name>
    <name type="common">Lettuce bottom rot fungus</name>
    <name type="synonym">Rhizoctonia solani</name>
    <dbReference type="NCBI Taxonomy" id="1108050"/>
    <lineage>
        <taxon>Eukaryota</taxon>
        <taxon>Fungi</taxon>
        <taxon>Dikarya</taxon>
        <taxon>Basidiomycota</taxon>
        <taxon>Agaricomycotina</taxon>
        <taxon>Agaricomycetes</taxon>
        <taxon>Cantharellales</taxon>
        <taxon>Ceratobasidiaceae</taxon>
        <taxon>Rhizoctonia</taxon>
        <taxon>Rhizoctonia solani AG-1</taxon>
    </lineage>
</organism>
<accession>M5CFS5</accession>
<dbReference type="HOGENOM" id="CLU_2544191_0_0_1"/>
<dbReference type="AlphaFoldDB" id="M5CFS5"/>